<gene>
    <name evidence="1" type="ORF">GD389_06365</name>
</gene>
<dbReference type="EMBL" id="AAMIQP010000081">
    <property type="protein sequence ID" value="EDH7412684.1"/>
    <property type="molecule type" value="Genomic_DNA"/>
</dbReference>
<feature type="non-terminal residue" evidence="1">
    <location>
        <position position="1"/>
    </location>
</feature>
<dbReference type="AlphaFoldDB" id="A0A695MA19"/>
<name>A0A695MA19_CAMJU</name>
<organism evidence="1">
    <name type="scientific">Campylobacter jejuni</name>
    <dbReference type="NCBI Taxonomy" id="197"/>
    <lineage>
        <taxon>Bacteria</taxon>
        <taxon>Pseudomonadati</taxon>
        <taxon>Campylobacterota</taxon>
        <taxon>Epsilonproteobacteria</taxon>
        <taxon>Campylobacterales</taxon>
        <taxon>Campylobacteraceae</taxon>
        <taxon>Campylobacter</taxon>
    </lineage>
</organism>
<reference evidence="1" key="1">
    <citation type="submission" date="2019-10" db="EMBL/GenBank/DDBJ databases">
        <authorList>
            <consortium name="NARMS: The National Antimicrobial Resistance Monitoring System"/>
        </authorList>
    </citation>
    <scope>NUCLEOTIDE SEQUENCE</scope>
    <source>
        <strain evidence="1">FSIS21925702</strain>
    </source>
</reference>
<proteinExistence type="predicted"/>
<protein>
    <submittedName>
        <fullName evidence="1">YihA family ribosome biogenesis GTP-binding protein</fullName>
    </submittedName>
</protein>
<evidence type="ECO:0000313" key="1">
    <source>
        <dbReference type="EMBL" id="EDH7412684.1"/>
    </source>
</evidence>
<sequence length="20" mass="2233">KFGLDSLEDIIINQTLGLDK</sequence>
<comment type="caution">
    <text evidence="1">The sequence shown here is derived from an EMBL/GenBank/DDBJ whole genome shotgun (WGS) entry which is preliminary data.</text>
</comment>
<accession>A0A695MA19</accession>